<keyword evidence="2 4" id="KW-0808">Transferase</keyword>
<evidence type="ECO:0000313" key="9">
    <source>
        <dbReference type="Proteomes" id="UP001189429"/>
    </source>
</evidence>
<dbReference type="CDD" id="cd05121">
    <property type="entry name" value="ABC1_ADCK3-like"/>
    <property type="match status" value="1"/>
</dbReference>
<dbReference type="PRINTS" id="PR00105">
    <property type="entry name" value="C5METTRFRASE"/>
</dbReference>
<dbReference type="PROSITE" id="PS51679">
    <property type="entry name" value="SAM_MT_C5"/>
    <property type="match status" value="2"/>
</dbReference>
<dbReference type="InterPro" id="IPR029063">
    <property type="entry name" value="SAM-dependent_MTases_sf"/>
</dbReference>
<evidence type="ECO:0000259" key="7">
    <source>
        <dbReference type="Pfam" id="PF03109"/>
    </source>
</evidence>
<dbReference type="NCBIfam" id="TIGR00675">
    <property type="entry name" value="dcm"/>
    <property type="match status" value="2"/>
</dbReference>
<evidence type="ECO:0000313" key="8">
    <source>
        <dbReference type="EMBL" id="CAK0810441.1"/>
    </source>
</evidence>
<comment type="caution">
    <text evidence="8">The sequence shown here is derived from an EMBL/GenBank/DDBJ whole genome shotgun (WGS) entry which is preliminary data.</text>
</comment>
<dbReference type="PANTHER" id="PTHR46098:SF1">
    <property type="entry name" value="TRNA (CYTOSINE(38)-C(5))-METHYLTRANSFERASE"/>
    <property type="match status" value="1"/>
</dbReference>
<reference evidence="8" key="1">
    <citation type="submission" date="2023-10" db="EMBL/GenBank/DDBJ databases">
        <authorList>
            <person name="Chen Y."/>
            <person name="Shah S."/>
            <person name="Dougan E. K."/>
            <person name="Thang M."/>
            <person name="Chan C."/>
        </authorList>
    </citation>
    <scope>NUCLEOTIDE SEQUENCE [LARGE SCALE GENOMIC DNA]</scope>
</reference>
<comment type="similarity">
    <text evidence="4 5">Belongs to the class I-like SAM-binding methyltransferase superfamily. C5-methyltransferase family.</text>
</comment>
<feature type="region of interest" description="Disordered" evidence="6">
    <location>
        <begin position="452"/>
        <end position="488"/>
    </location>
</feature>
<dbReference type="InterPro" id="IPR001525">
    <property type="entry name" value="C5_MeTfrase"/>
</dbReference>
<evidence type="ECO:0000256" key="5">
    <source>
        <dbReference type="RuleBase" id="RU000416"/>
    </source>
</evidence>
<dbReference type="Gene3D" id="3.40.50.150">
    <property type="entry name" value="Vaccinia Virus protein VP39"/>
    <property type="match status" value="2"/>
</dbReference>
<dbReference type="Pfam" id="PF00145">
    <property type="entry name" value="DNA_methylase"/>
    <property type="match status" value="2"/>
</dbReference>
<evidence type="ECO:0000256" key="6">
    <source>
        <dbReference type="SAM" id="MobiDB-lite"/>
    </source>
</evidence>
<organism evidence="8 9">
    <name type="scientific">Prorocentrum cordatum</name>
    <dbReference type="NCBI Taxonomy" id="2364126"/>
    <lineage>
        <taxon>Eukaryota</taxon>
        <taxon>Sar</taxon>
        <taxon>Alveolata</taxon>
        <taxon>Dinophyceae</taxon>
        <taxon>Prorocentrales</taxon>
        <taxon>Prorocentraceae</taxon>
        <taxon>Prorocentrum</taxon>
    </lineage>
</organism>
<feature type="compositionally biased region" description="Low complexity" evidence="6">
    <location>
        <begin position="1853"/>
        <end position="1865"/>
    </location>
</feature>
<sequence>MGKACKAATRAAPTIKVGSACTGWASEAQALHFLGAPCVHEFGCDIAAASRAFCTANFDFKQWYSNVFDKDFKGATSVDIFSAGFPCQPYAADGARKGCDDERSQVIDPIFQYVRRQRPRAVILENVPGFLHSTHQAVRDKIERHLRRSGYVIHMRVLNSINFGVPQNRSRVYYVCLRSDIKGSDAFQWPKESKPPALSRFLDKGVPLPTTESLRSRIRAATKAIKKQCHMEPGDARIIIDAANGRGPHYMVGMSPTITRSRGCDPKAYVDTKTMNFLSLDSIIRLQGSDPAEFDFSMLTRTAAGELAGNAMTVSVMKALLPNVIKPCSRVPVNSYRWTGLVESWRVLERLARGENPTGGSLPRDEAAQQQQQQQQRGQQQHQPPQFQQASTSESEESEQEQIAIVSPSPPLRTPESRVGRYAAIFAHGSSPSSASPANVLSAATIPLAGGRSHLDLSLGRPGNKNKRPRETSSHKAPRDKHARAVHSRNASTWRCALPISDRRPWLGSWLISGKNPTSGCWGVGCKVCAVLKLPGEYATFSVRSHAGMDIRKFRKHAESKAHRDGVSKVFNIEGGSTVTAPSVEAFKLALKNRRDVRPYSDGNGCDAKSAWKAKRIAWCLSEAVLDGDRKFLASCSSIAMHQDVKAPRLLVRFSASSSRCDLRKGAMGLTSNFGTTSLDIRRATIDVIRNFCTPRLNPPFARGARPQMDAAMYKHVTSHVHLFDADGALTSRPWTADEYLSGTMIAHITGQEAIVHLIQYSPDLSSIFDKNVKAIVDAPFGARRIVNLRHAQQRFYAIQLLSVQRCANVGTGTRVIGGPAQLDQVTISRCLKRMANWVMLTIQSLHAEFPAWELLQAFKVFNLNNGYSLLREHDIAVMRLAKVFNVDAKKLREQMDDARQYAMRVHKDQSTKESSYHAWAAALKKMCDRRMALHHATDALQVVLVRYVAFCGCTTGGVERGLGALTRLLGKHRLLLDDRAQLGEIKLMTHLDDQEVDGIITNAQAIWREDSSAGAEAAWLRRREAAVAAGAKSAPKRKWVDIKSEALVAWQPPELQQAPPGLLAARERGGTQDSQNTKLLADVMEAFHYLNGLPAFNGMVNAAPLGLGDGGQVAPFNDDVAIGALKGSDTYICGGNLWWVDLAYNVQPGVPISHNSIELIKNEMFGGGPPQVFPQTITVAIMSKSDQLSSEFGRLVRVSPEELIYGFYVAAAADIKNFDGDSDRAEAWRRCALTVPLEFVYIENVDLRYWEAVNLRERLGTTYASMYRSAGKRCILTVQRVFEIAVWKQAEERRLNCEMSAKHAAAEWAKNAKVSSAGEQITEGFVDAALTVFFRILVDDECKAIIMDAENTWGKKSPWDSVYKLEAVAKKCGQGESSFPILRWVLHAVSDQVVNGNHPASSFSVRALSGKGVANNKGLVDLFKCKKLILVHCLSSILGTLGWSPSEKEDVASYLQSHASYRANFGYDANPTSRVWLHKHKAPLQDLIKLFAELVYGVEHDGAIKNACRFGSAMDELFERQELKDKLEKLIEQSHAHLGTVPESSRVVPEEIPADAAAHSVAMGFSLPQGSSGTLAERLDAQTDSMREVLEKKWKMFEKLNSLDDQSKETLEDLEKSARQKVADHVSLVLEGSSAQAMAKLFSDTFVGGLRGGDAKKVLIVYDNKQAGESATFPHIRLPSFKTDRLKKMIPQPAADPPVGSVKKRKRHEAEYEPVTFHSMLDIIPAELLHSCAALRAGAAWASAGAAWPMTRLAYPCKAVIDLCPASPEWALKCIELGIPYLGVCYTEHHVSMYNNILAHRVFLWFTEESHSFYNTKAAALIKGNSKKKGEGHGDGEEEPEEEDPDPDAEEPGPSGKKTGNKTGSGRKGKASKQGTGSKGDTEREDLMRRLEELGGESPPDSAGEALKQLQAPCVHEFGCDKLTASHRFCTANFHYKKWFSNVFEDFKGAVSVDIFCAGFPCQPHSQDGRREGGHDSRSNVLIPVLEYIRTRRPRTCVLENVKGFMTDTFQDIRQAMVVTIEKAGYHVHMKVLDSLNYGVPQHRERVYIVCLRSDLPRCDAFEWPEELRTPPLRSFLERGVRVRITKPTQERIKRAIEKLVTDQPNVNARATDVIVDAQNGRTKPVYMVGACPTITRSRGGCVRGDMNVRTMAFLSIRSIVRLQGSNMSEFDFSGLSRAQIGHLAGNAMTVSVMRALLPKVIQAQHARNVLVPPVALTESEMNLGLRWRRRWRLQRPLSGGCTVSDYAVFSELEDQLKDEFDFCLEASAMDRLAVTLSEVGSPPVFVPRSVPGLVSKRVLCMDFVPGLSLSQLSKHDSVVDATVAKVVGRRILSSLTSAFGKMILEEGFFHADPHPGNVYVMPDGTPALIDFGQVKRIGYKFRREFAELVLLVADCTDTQEEYDAGIRLGQRMGVKFSESADELAPVALGLFVLDWSRPELPGGYSAYELSPRNVMNDVTYFPREWVLTCRAMQLIRGLAERLDVEWSLPEKWRESARRALGRGAGGRGAGAARRGFWHRARSWWSARGAPPGGGPSGS</sequence>
<keyword evidence="9" id="KW-1185">Reference proteome</keyword>
<dbReference type="PANTHER" id="PTHR46098">
    <property type="entry name" value="TRNA (CYTOSINE(38)-C(5))-METHYLTRANSFERASE"/>
    <property type="match status" value="1"/>
</dbReference>
<feature type="region of interest" description="Disordered" evidence="6">
    <location>
        <begin position="1826"/>
        <end position="1885"/>
    </location>
</feature>
<feature type="compositionally biased region" description="Acidic residues" evidence="6">
    <location>
        <begin position="1837"/>
        <end position="1852"/>
    </location>
</feature>
<dbReference type="Gene3D" id="3.90.120.10">
    <property type="entry name" value="DNA Methylase, subunit A, domain 2"/>
    <property type="match status" value="2"/>
</dbReference>
<dbReference type="EMBL" id="CAUYUJ010004658">
    <property type="protein sequence ID" value="CAK0810441.1"/>
    <property type="molecule type" value="Genomic_DNA"/>
</dbReference>
<dbReference type="Proteomes" id="UP001189429">
    <property type="component" value="Unassembled WGS sequence"/>
</dbReference>
<evidence type="ECO:0000256" key="2">
    <source>
        <dbReference type="ARBA" id="ARBA00022679"/>
    </source>
</evidence>
<dbReference type="SUPFAM" id="SSF56112">
    <property type="entry name" value="Protein kinase-like (PK-like)"/>
    <property type="match status" value="1"/>
</dbReference>
<feature type="compositionally biased region" description="Low complexity" evidence="6">
    <location>
        <begin position="369"/>
        <end position="393"/>
    </location>
</feature>
<dbReference type="InterPro" id="IPR050750">
    <property type="entry name" value="C5-MTase"/>
</dbReference>
<keyword evidence="1 4" id="KW-0489">Methyltransferase</keyword>
<feature type="compositionally biased region" description="Basic residues" evidence="6">
    <location>
        <begin position="476"/>
        <end position="487"/>
    </location>
</feature>
<feature type="region of interest" description="Disordered" evidence="6">
    <location>
        <begin position="354"/>
        <end position="416"/>
    </location>
</feature>
<dbReference type="InterPro" id="IPR004147">
    <property type="entry name" value="ABC1_dom"/>
</dbReference>
<evidence type="ECO:0000256" key="4">
    <source>
        <dbReference type="PROSITE-ProRule" id="PRU01016"/>
    </source>
</evidence>
<name>A0ABN9QVT2_9DINO</name>
<keyword evidence="3 4" id="KW-0949">S-adenosyl-L-methionine</keyword>
<dbReference type="Pfam" id="PF03109">
    <property type="entry name" value="ABC1"/>
    <property type="match status" value="1"/>
</dbReference>
<evidence type="ECO:0000256" key="3">
    <source>
        <dbReference type="ARBA" id="ARBA00022691"/>
    </source>
</evidence>
<feature type="domain" description="ABC1 atypical kinase-like" evidence="7">
    <location>
        <begin position="2249"/>
        <end position="2395"/>
    </location>
</feature>
<feature type="active site" evidence="4">
    <location>
        <position position="87"/>
    </location>
</feature>
<feature type="active site" evidence="4">
    <location>
        <position position="1963"/>
    </location>
</feature>
<protein>
    <recommendedName>
        <fullName evidence="7">ABC1 atypical kinase-like domain-containing protein</fullName>
    </recommendedName>
</protein>
<dbReference type="SUPFAM" id="SSF53335">
    <property type="entry name" value="S-adenosyl-L-methionine-dependent methyltransferases"/>
    <property type="match status" value="2"/>
</dbReference>
<evidence type="ECO:0000256" key="1">
    <source>
        <dbReference type="ARBA" id="ARBA00022603"/>
    </source>
</evidence>
<proteinExistence type="inferred from homology"/>
<accession>A0ABN9QVT2</accession>
<dbReference type="InterPro" id="IPR011009">
    <property type="entry name" value="Kinase-like_dom_sf"/>
</dbReference>
<gene>
    <name evidence="8" type="ORF">PCOR1329_LOCUS15404</name>
</gene>